<proteinExistence type="inferred from homology"/>
<reference evidence="4" key="1">
    <citation type="journal article" date="2015" name="Genome Announc.">
        <title>Draft Genome Sequence of Anaerolineae Strain TC1, a Novel Isolate from a Methanogenic Wastewater Treatment System.</title>
        <authorList>
            <person name="Matsuura N."/>
            <person name="Tourlousse D.M."/>
            <person name="Sun L."/>
            <person name="Toyonaga M."/>
            <person name="Kuroda K."/>
            <person name="Ohashi A."/>
            <person name="Cruz R."/>
            <person name="Yamaguchi T."/>
            <person name="Sekiguchi Y."/>
        </authorList>
    </citation>
    <scope>NUCLEOTIDE SEQUENCE [LARGE SCALE GENOMIC DNA]</scope>
    <source>
        <strain evidence="4">TC1</strain>
    </source>
</reference>
<evidence type="ECO:0000256" key="2">
    <source>
        <dbReference type="ARBA" id="ARBA00022729"/>
    </source>
</evidence>
<dbReference type="SUPFAM" id="SSF53850">
    <property type="entry name" value="Periplasmic binding protein-like II"/>
    <property type="match status" value="1"/>
</dbReference>
<organism evidence="4">
    <name type="scientific">Flexilinea flocculi</name>
    <dbReference type="NCBI Taxonomy" id="1678840"/>
    <lineage>
        <taxon>Bacteria</taxon>
        <taxon>Bacillati</taxon>
        <taxon>Chloroflexota</taxon>
        <taxon>Anaerolineae</taxon>
        <taxon>Anaerolineales</taxon>
        <taxon>Anaerolineaceae</taxon>
        <taxon>Flexilinea</taxon>
    </lineage>
</organism>
<dbReference type="GO" id="GO:0043190">
    <property type="term" value="C:ATP-binding cassette (ABC) transporter complex"/>
    <property type="evidence" value="ECO:0007669"/>
    <property type="project" value="InterPro"/>
</dbReference>
<sequence length="342" mass="37525">MKRISMFLAVFMALIMILPVVAQAEIGSEENPIKVLFVPSVEANTIVTGGEIMAKALHDATGYFFEVSVPTSFAATVEEMCASPDNTMGFIPAKPYVLGSELCGVDVAFAALRYGFKEYWSEFIVRRDSGIEKIEDLAGKKWAFPDAASTSGYTVPSVMFKKLGIKVGEEVQAGGHNQAVKAVYNGEADFATVFYSAFRTPEGVSPWKYGDPPDIPEDLIDSCVLTEDKKNIDCGGYLVKDARANIREEAPDVVQKVKIIALSEAIPNDTLSFGPDFPADIRAKIEEALIAFADTPEWAESIGNPDFYDWTGLERTDDTNYDIVRQMVAELGETLDDFRKSN</sequence>
<dbReference type="Proteomes" id="UP000053370">
    <property type="component" value="Unassembled WGS sequence"/>
</dbReference>
<feature type="signal peptide" evidence="3">
    <location>
        <begin position="1"/>
        <end position="24"/>
    </location>
</feature>
<dbReference type="AlphaFoldDB" id="A0A0S7BM81"/>
<evidence type="ECO:0000256" key="1">
    <source>
        <dbReference type="ARBA" id="ARBA00007162"/>
    </source>
</evidence>
<dbReference type="STRING" id="1678840.ATC1_131533"/>
<evidence type="ECO:0000313" key="4">
    <source>
        <dbReference type="EMBL" id="GAP41541.1"/>
    </source>
</evidence>
<dbReference type="InterPro" id="IPR005770">
    <property type="entry name" value="PhnD"/>
</dbReference>
<dbReference type="Pfam" id="PF12974">
    <property type="entry name" value="Phosphonate-bd"/>
    <property type="match status" value="1"/>
</dbReference>
<dbReference type="NCBIfam" id="TIGR01098">
    <property type="entry name" value="3A0109s03R"/>
    <property type="match status" value="1"/>
</dbReference>
<protein>
    <submittedName>
        <fullName evidence="4">Phosphate/phosphite/phosphonate ABC transporter, periplasmic binding protein</fullName>
    </submittedName>
</protein>
<dbReference type="RefSeq" id="WP_062282968.1">
    <property type="nucleotide sequence ID" value="NZ_DF968181.1"/>
</dbReference>
<dbReference type="Gene3D" id="3.40.190.10">
    <property type="entry name" value="Periplasmic binding protein-like II"/>
    <property type="match status" value="4"/>
</dbReference>
<name>A0A0S7BM81_9CHLR</name>
<comment type="similarity">
    <text evidence="1">Belongs to the phosphate/phosphite/phosphonate binding protein family.</text>
</comment>
<dbReference type="GO" id="GO:0055085">
    <property type="term" value="P:transmembrane transport"/>
    <property type="evidence" value="ECO:0007669"/>
    <property type="project" value="InterPro"/>
</dbReference>
<evidence type="ECO:0000313" key="5">
    <source>
        <dbReference type="Proteomes" id="UP000053370"/>
    </source>
</evidence>
<feature type="chain" id="PRO_5006633025" evidence="3">
    <location>
        <begin position="25"/>
        <end position="342"/>
    </location>
</feature>
<evidence type="ECO:0000256" key="3">
    <source>
        <dbReference type="SAM" id="SignalP"/>
    </source>
</evidence>
<gene>
    <name evidence="4" type="ORF">ATC1_131533</name>
</gene>
<dbReference type="EMBL" id="DF968181">
    <property type="protein sequence ID" value="GAP41541.1"/>
    <property type="molecule type" value="Genomic_DNA"/>
</dbReference>
<dbReference type="PANTHER" id="PTHR35841:SF1">
    <property type="entry name" value="PHOSPHONATES-BINDING PERIPLASMIC PROTEIN"/>
    <property type="match status" value="1"/>
</dbReference>
<accession>A0A0S7BM81</accession>
<keyword evidence="5" id="KW-1185">Reference proteome</keyword>
<dbReference type="PANTHER" id="PTHR35841">
    <property type="entry name" value="PHOSPHONATES-BINDING PERIPLASMIC PROTEIN"/>
    <property type="match status" value="1"/>
</dbReference>
<keyword evidence="2 3" id="KW-0732">Signal</keyword>